<evidence type="ECO:0000313" key="2">
    <source>
        <dbReference type="EMBL" id="KAJ8979312.1"/>
    </source>
</evidence>
<comment type="caution">
    <text evidence="2">The sequence shown here is derived from an EMBL/GenBank/DDBJ whole genome shotgun (WGS) entry which is preliminary data.</text>
</comment>
<reference evidence="2" key="1">
    <citation type="journal article" date="2023" name="Insect Mol. Biol.">
        <title>Genome sequencing provides insights into the evolution of gene families encoding plant cell wall-degrading enzymes in longhorned beetles.</title>
        <authorList>
            <person name="Shin N.R."/>
            <person name="Okamura Y."/>
            <person name="Kirsch R."/>
            <person name="Pauchet Y."/>
        </authorList>
    </citation>
    <scope>NUCLEOTIDE SEQUENCE</scope>
    <source>
        <strain evidence="2">MMC_N1</strain>
    </source>
</reference>
<sequence length="97" mass="10958">MRQTLPLIFGGGIFSAMPSNTNMISQGRLASVSYAGDRAYSRRPHIYLYEDPLKSDIQLLSYYINKFRQEKAISGSEPDPKKAESVDEKPEITEITE</sequence>
<proteinExistence type="predicted"/>
<evidence type="ECO:0000256" key="1">
    <source>
        <dbReference type="SAM" id="MobiDB-lite"/>
    </source>
</evidence>
<dbReference type="Proteomes" id="UP001162164">
    <property type="component" value="Unassembled WGS sequence"/>
</dbReference>
<keyword evidence="3" id="KW-1185">Reference proteome</keyword>
<feature type="compositionally biased region" description="Basic and acidic residues" evidence="1">
    <location>
        <begin position="78"/>
        <end position="97"/>
    </location>
</feature>
<feature type="region of interest" description="Disordered" evidence="1">
    <location>
        <begin position="73"/>
        <end position="97"/>
    </location>
</feature>
<gene>
    <name evidence="2" type="ORF">NQ317_004071</name>
</gene>
<organism evidence="2 3">
    <name type="scientific">Molorchus minor</name>
    <dbReference type="NCBI Taxonomy" id="1323400"/>
    <lineage>
        <taxon>Eukaryota</taxon>
        <taxon>Metazoa</taxon>
        <taxon>Ecdysozoa</taxon>
        <taxon>Arthropoda</taxon>
        <taxon>Hexapoda</taxon>
        <taxon>Insecta</taxon>
        <taxon>Pterygota</taxon>
        <taxon>Neoptera</taxon>
        <taxon>Endopterygota</taxon>
        <taxon>Coleoptera</taxon>
        <taxon>Polyphaga</taxon>
        <taxon>Cucujiformia</taxon>
        <taxon>Chrysomeloidea</taxon>
        <taxon>Cerambycidae</taxon>
        <taxon>Lamiinae</taxon>
        <taxon>Monochamini</taxon>
        <taxon>Molorchus</taxon>
    </lineage>
</organism>
<dbReference type="EMBL" id="JAPWTJ010000351">
    <property type="protein sequence ID" value="KAJ8979312.1"/>
    <property type="molecule type" value="Genomic_DNA"/>
</dbReference>
<name>A0ABQ9JPJ1_9CUCU</name>
<protein>
    <submittedName>
        <fullName evidence="2">Uncharacterized protein</fullName>
    </submittedName>
</protein>
<evidence type="ECO:0000313" key="3">
    <source>
        <dbReference type="Proteomes" id="UP001162164"/>
    </source>
</evidence>
<accession>A0ABQ9JPJ1</accession>